<proteinExistence type="predicted"/>
<sequence length="98" mass="10770">MSGCKEIAARLSNLMVDGEPNFKEGLTPVTEQAVKAFYQGLVAMLPTIKYSAYAQAGIAVTPSMKEILIHHCSNEPEFSDVLGLVYVVTYRDMKRTAI</sequence>
<organism evidence="1 2">
    <name type="scientific">Vibrio jasicida</name>
    <dbReference type="NCBI Taxonomy" id="766224"/>
    <lineage>
        <taxon>Bacteria</taxon>
        <taxon>Pseudomonadati</taxon>
        <taxon>Pseudomonadota</taxon>
        <taxon>Gammaproteobacteria</taxon>
        <taxon>Vibrionales</taxon>
        <taxon>Vibrionaceae</taxon>
        <taxon>Vibrio</taxon>
    </lineage>
</organism>
<protein>
    <submittedName>
        <fullName evidence="1">Uncharacterized protein</fullName>
    </submittedName>
</protein>
<name>A0AAU9QWW6_9VIBR</name>
<dbReference type="AlphaFoldDB" id="A0AAU9QWW6"/>
<gene>
    <name evidence="1" type="ORF">THF1A12_50005</name>
</gene>
<dbReference type="RefSeq" id="WP_409589962.1">
    <property type="nucleotide sequence ID" value="NZ_CAKMTZ010000104.1"/>
</dbReference>
<evidence type="ECO:0000313" key="1">
    <source>
        <dbReference type="EMBL" id="CAH1601364.1"/>
    </source>
</evidence>
<reference evidence="1" key="1">
    <citation type="submission" date="2022-01" db="EMBL/GenBank/DDBJ databases">
        <authorList>
            <person name="Lagorce A."/>
        </authorList>
    </citation>
    <scope>NUCLEOTIDE SEQUENCE</scope>
    <source>
        <strain evidence="1">Th15_F1_A12</strain>
    </source>
</reference>
<dbReference type="EMBL" id="CAKMUD010000105">
    <property type="protein sequence ID" value="CAH1601364.1"/>
    <property type="molecule type" value="Genomic_DNA"/>
</dbReference>
<evidence type="ECO:0000313" key="2">
    <source>
        <dbReference type="Proteomes" id="UP001295462"/>
    </source>
</evidence>
<comment type="caution">
    <text evidence="1">The sequence shown here is derived from an EMBL/GenBank/DDBJ whole genome shotgun (WGS) entry which is preliminary data.</text>
</comment>
<dbReference type="Proteomes" id="UP001295462">
    <property type="component" value="Unassembled WGS sequence"/>
</dbReference>
<accession>A0AAU9QWW6</accession>